<accession>A0ABC8AU12</accession>
<evidence type="ECO:0000313" key="2">
    <source>
        <dbReference type="Proteomes" id="UP000180166"/>
    </source>
</evidence>
<dbReference type="RefSeq" id="WP_071343971.1">
    <property type="nucleotide sequence ID" value="NZ_CP017839.1"/>
</dbReference>
<dbReference type="Proteomes" id="UP000180166">
    <property type="component" value="Chromosome"/>
</dbReference>
<name>A0ABC8AU12_9NOCA</name>
<reference evidence="1 2" key="1">
    <citation type="submission" date="2016-10" db="EMBL/GenBank/DDBJ databases">
        <title>Genome sequence of Nocardia seriolae strain EM150506, isolated from Anguila japonica.</title>
        <authorList>
            <person name="Han H.-J."/>
        </authorList>
    </citation>
    <scope>NUCLEOTIDE SEQUENCE [LARGE SCALE GENOMIC DNA]</scope>
    <source>
        <strain evidence="1 2">EM150506</strain>
    </source>
</reference>
<sequence length="133" mass="14461">MDSHTGETPNTIGTHGMLVFGTQSTTYFSHLPMFMSPHNFQVLLEVDLDDESQTALAVDRHAGFHGIHTFDPEVFPITELDPSGGGPKLTSIRGSLVHGHFERGGRTMVKDAVATVRNVVWFGELAMDEPIGG</sequence>
<dbReference type="EMBL" id="CP017839">
    <property type="protein sequence ID" value="APA97629.1"/>
    <property type="molecule type" value="Genomic_DNA"/>
</dbReference>
<gene>
    <name evidence="1" type="ORF">NS506_03579</name>
</gene>
<proteinExistence type="predicted"/>
<protein>
    <submittedName>
        <fullName evidence="1">Uncharacterized protein</fullName>
    </submittedName>
</protein>
<dbReference type="AlphaFoldDB" id="A0ABC8AU12"/>
<evidence type="ECO:0000313" key="1">
    <source>
        <dbReference type="EMBL" id="APA97629.1"/>
    </source>
</evidence>
<dbReference type="KEGG" id="nsr:NS506_03579"/>
<organism evidence="1 2">
    <name type="scientific">Nocardia seriolae</name>
    <dbReference type="NCBI Taxonomy" id="37332"/>
    <lineage>
        <taxon>Bacteria</taxon>
        <taxon>Bacillati</taxon>
        <taxon>Actinomycetota</taxon>
        <taxon>Actinomycetes</taxon>
        <taxon>Mycobacteriales</taxon>
        <taxon>Nocardiaceae</taxon>
        <taxon>Nocardia</taxon>
    </lineage>
</organism>